<dbReference type="Gene3D" id="3.10.400.10">
    <property type="entry name" value="Sulfate adenylyltransferase"/>
    <property type="match status" value="1"/>
</dbReference>
<evidence type="ECO:0000259" key="9">
    <source>
        <dbReference type="Pfam" id="PF14306"/>
    </source>
</evidence>
<feature type="binding site" evidence="12">
    <location>
        <position position="148"/>
    </location>
    <ligand>
        <name>Ca(2+)</name>
        <dbReference type="ChEBI" id="CHEBI:29108"/>
        <label>2</label>
    </ligand>
</feature>
<dbReference type="InterPro" id="IPR020792">
    <property type="entry name" value="SO4_adenylyltransferase_pro"/>
</dbReference>
<name>A0AA82WPC1_METTL</name>
<dbReference type="Pfam" id="PF14306">
    <property type="entry name" value="PUA_2"/>
    <property type="match status" value="1"/>
</dbReference>
<dbReference type="NCBIfam" id="TIGR00339">
    <property type="entry name" value="sopT"/>
    <property type="match status" value="1"/>
</dbReference>
<dbReference type="InterPro" id="IPR025980">
    <property type="entry name" value="ATP-Sase_PUA-like_dom"/>
</dbReference>
<feature type="binding site" evidence="12 13">
    <location>
        <position position="339"/>
    </location>
    <ligand>
        <name>Zn(2+)</name>
        <dbReference type="ChEBI" id="CHEBI:29105"/>
    </ligand>
</feature>
<dbReference type="SUPFAM" id="SSF88697">
    <property type="entry name" value="PUA domain-like"/>
    <property type="match status" value="1"/>
</dbReference>
<evidence type="ECO:0000256" key="4">
    <source>
        <dbReference type="ARBA" id="ARBA00022741"/>
    </source>
</evidence>
<feature type="domain" description="ATP-sulfurylase PUA-like" evidence="9">
    <location>
        <begin position="7"/>
        <end position="161"/>
    </location>
</feature>
<dbReference type="EC" id="2.7.7.4" evidence="7"/>
<dbReference type="PDB" id="8A8D">
    <property type="method" value="X-ray"/>
    <property type="resolution" value="2.10 A"/>
    <property type="chains" value="A/B=1-385"/>
</dbReference>
<dbReference type="CDD" id="cd00517">
    <property type="entry name" value="ATPS"/>
    <property type="match status" value="1"/>
</dbReference>
<evidence type="ECO:0000313" key="10">
    <source>
        <dbReference type="PDB" id="8A8D"/>
    </source>
</evidence>
<dbReference type="GO" id="GO:0046872">
    <property type="term" value="F:metal ion binding"/>
    <property type="evidence" value="ECO:0007669"/>
    <property type="project" value="UniProtKB-KW"/>
</dbReference>
<feature type="binding site" evidence="12">
    <location>
        <position position="150"/>
    </location>
    <ligand>
        <name>Ca(2+)</name>
        <dbReference type="ChEBI" id="CHEBI:29108"/>
        <label>2</label>
    </ligand>
</feature>
<feature type="binding site" evidence="12 13">
    <location>
        <position position="325"/>
    </location>
    <ligand>
        <name>Zn(2+)</name>
        <dbReference type="ChEBI" id="CHEBI:29105"/>
    </ligand>
</feature>
<protein>
    <recommendedName>
        <fullName evidence="7">Sulfate adenylyltransferase</fullName>
        <ecNumber evidence="7">2.7.7.4</ecNumber>
    </recommendedName>
    <alternativeName>
        <fullName evidence="7">ATP-sulfurylase</fullName>
    </alternativeName>
    <alternativeName>
        <fullName evidence="7">Sulfate adenylate transferase</fullName>
        <shortName evidence="7">SAT</shortName>
    </alternativeName>
</protein>
<feature type="domain" description="Sulphate adenylyltransferase catalytic" evidence="8">
    <location>
        <begin position="171"/>
        <end position="377"/>
    </location>
</feature>
<accession>A0AA82WPC1</accession>
<keyword evidence="5 7" id="KW-0067">ATP-binding</keyword>
<proteinExistence type="evidence at protein level"/>
<keyword evidence="12 13" id="KW-0002">3D-structure</keyword>
<evidence type="ECO:0007829" key="12">
    <source>
        <dbReference type="PDB" id="8A8D"/>
    </source>
</evidence>
<dbReference type="Pfam" id="PF01747">
    <property type="entry name" value="ATP-sulfurylase"/>
    <property type="match status" value="1"/>
</dbReference>
<organism evidence="11">
    <name type="scientific">Methanothermococcus thermolithotrophicus DSM 2095</name>
    <dbReference type="NCBI Taxonomy" id="523845"/>
    <lineage>
        <taxon>Archaea</taxon>
        <taxon>Methanobacteriati</taxon>
        <taxon>Methanobacteriota</taxon>
        <taxon>Methanomada group</taxon>
        <taxon>Methanococci</taxon>
        <taxon>Methanococcales</taxon>
        <taxon>Methanococcaceae</taxon>
        <taxon>Methanothermococcus</taxon>
    </lineage>
</organism>
<dbReference type="HAMAP" id="MF_00066">
    <property type="entry name" value="Sulf_adenylyltr"/>
    <property type="match status" value="1"/>
</dbReference>
<keyword evidence="12 13" id="KW-0479">Metal-binding</keyword>
<dbReference type="InterPro" id="IPR002650">
    <property type="entry name" value="Sulphate_adenylyltransferase"/>
</dbReference>
<evidence type="ECO:0000256" key="5">
    <source>
        <dbReference type="ARBA" id="ARBA00022840"/>
    </source>
</evidence>
<sequence>GSHMVSKPHGGKLVNRVATEKTKEKILEEQNEFSKVQIREGTAIDLENIAHGVYSPLTGFLRKDEFQSVLDNMRLPNELPWSIPIVLDVTEKEKNFGEGDVILLYYNDTPIAKMQVDEIYTYDKKEFAKKVFKTDEEAHPGVAKTYALGEYLVGGEIELLNEVPNPFKSHTLRPVETRALFKEKGWETIVAFQTRNVPHLGHEYLQKLALTFVDGVFVNPVIGKKKKGDYKDEVILKAYETLFEHYYPKDTDILATVRYEMRYAGPREAIHHAIMRKNFGCTHFIVGRDHAGVGDYYGPYEAQEIFQNFPDLEISPIFFREFYYCKKCNAIVHDRICPHTSEYREHFSGTKIRNMIVNGELPPEYFMRKEVYETIRSFENPFVDE</sequence>
<comment type="pathway">
    <text evidence="1 7">Sulfur metabolism; hydrogen sulfide biosynthesis; sulfite from sulfate: step 1/3.</text>
</comment>
<keyword evidence="12" id="KW-0106">Calcium</keyword>
<evidence type="ECO:0000256" key="3">
    <source>
        <dbReference type="ARBA" id="ARBA00022695"/>
    </source>
</evidence>
<comment type="similarity">
    <text evidence="6 7">Belongs to the sulfate adenylyltransferase family.</text>
</comment>
<dbReference type="AlphaFoldDB" id="A0AA82WPC1"/>
<keyword evidence="3 7" id="KW-0548">Nucleotidyltransferase</keyword>
<dbReference type="InterPro" id="IPR024951">
    <property type="entry name" value="Sulfurylase_cat_dom"/>
</dbReference>
<keyword evidence="12 13" id="KW-0862">Zinc</keyword>
<dbReference type="PDB" id="8A8G">
    <property type="method" value="X-ray"/>
    <property type="resolution" value="1.97 A"/>
    <property type="chains" value="A=1-385"/>
</dbReference>
<dbReference type="GO" id="GO:0000103">
    <property type="term" value="P:sulfate assimilation"/>
    <property type="evidence" value="ECO:0007669"/>
    <property type="project" value="UniProtKB-UniRule"/>
</dbReference>
<evidence type="ECO:0000259" key="8">
    <source>
        <dbReference type="Pfam" id="PF01747"/>
    </source>
</evidence>
<dbReference type="GO" id="GO:0070814">
    <property type="term" value="P:hydrogen sulfide biosynthetic process"/>
    <property type="evidence" value="ECO:0007669"/>
    <property type="project" value="UniProtKB-UniRule"/>
</dbReference>
<dbReference type="PANTHER" id="PTHR43509">
    <property type="match status" value="1"/>
</dbReference>
<keyword evidence="2 7" id="KW-0808">Transferase</keyword>
<evidence type="ECO:0000256" key="7">
    <source>
        <dbReference type="HAMAP-Rule" id="MF_00066"/>
    </source>
</evidence>
<dbReference type="SMR" id="A0AA82WPC1"/>
<evidence type="ECO:0000256" key="2">
    <source>
        <dbReference type="ARBA" id="ARBA00022679"/>
    </source>
</evidence>
<dbReference type="NCBIfam" id="NF003166">
    <property type="entry name" value="PRK04149.1"/>
    <property type="match status" value="1"/>
</dbReference>
<evidence type="ECO:0007829" key="13">
    <source>
        <dbReference type="PDB" id="8A8G"/>
    </source>
</evidence>
<evidence type="ECO:0000256" key="1">
    <source>
        <dbReference type="ARBA" id="ARBA00005048"/>
    </source>
</evidence>
<reference evidence="12 13" key="1">
    <citation type="journal article" date="2023" name="Nat. Microbiol.">
        <title>Assimilatory sulfate reduction in the marine methanogen Methanothermococcus thermolithotrophicus.</title>
        <authorList>
            <person name="Jespersen M."/>
            <person name="Wagner T."/>
        </authorList>
    </citation>
    <scope>X-RAY CRYSTALLOGRAPHY (1.97 ANGSTROMS) IN COMPLEX WITH CA(2+) AND ZN(2+)</scope>
</reference>
<gene>
    <name evidence="7 10 11" type="primary">sat</name>
</gene>
<dbReference type="PANTHER" id="PTHR43509:SF1">
    <property type="entry name" value="SULFATE ADENYLYLTRANSFERASE"/>
    <property type="match status" value="1"/>
</dbReference>
<feature type="binding site" evidence="12 13">
    <location>
        <position position="337"/>
    </location>
    <ligand>
        <name>Zn(2+)</name>
        <dbReference type="ChEBI" id="CHEBI:29105"/>
    </ligand>
</feature>
<evidence type="ECO:0000313" key="11">
    <source>
        <dbReference type="PDB" id="8A8G"/>
    </source>
</evidence>
<dbReference type="GO" id="GO:0004781">
    <property type="term" value="F:sulfate adenylyltransferase (ATP) activity"/>
    <property type="evidence" value="ECO:0007669"/>
    <property type="project" value="UniProtKB-UniRule"/>
</dbReference>
<feature type="binding site" evidence="12">
    <location>
        <position position="98"/>
    </location>
    <ligand>
        <name>Ca(2+)</name>
        <dbReference type="ChEBI" id="CHEBI:29108"/>
        <label>1</label>
    </ligand>
</feature>
<dbReference type="GO" id="GO:0005524">
    <property type="term" value="F:ATP binding"/>
    <property type="evidence" value="ECO:0007669"/>
    <property type="project" value="UniProtKB-KW"/>
</dbReference>
<dbReference type="Gene3D" id="3.40.50.620">
    <property type="entry name" value="HUPs"/>
    <property type="match status" value="1"/>
</dbReference>
<comment type="catalytic activity">
    <reaction evidence="7">
        <text>sulfate + ATP + H(+) = adenosine 5'-phosphosulfate + diphosphate</text>
        <dbReference type="Rhea" id="RHEA:18133"/>
        <dbReference type="ChEBI" id="CHEBI:15378"/>
        <dbReference type="ChEBI" id="CHEBI:16189"/>
        <dbReference type="ChEBI" id="CHEBI:30616"/>
        <dbReference type="ChEBI" id="CHEBI:33019"/>
        <dbReference type="ChEBI" id="CHEBI:58243"/>
        <dbReference type="EC" id="2.7.7.4"/>
    </reaction>
</comment>
<dbReference type="SUPFAM" id="SSF52374">
    <property type="entry name" value="Nucleotidylyl transferase"/>
    <property type="match status" value="1"/>
</dbReference>
<feature type="binding site" evidence="12 13">
    <location>
        <position position="328"/>
    </location>
    <ligand>
        <name>Zn(2+)</name>
        <dbReference type="ChEBI" id="CHEBI:29105"/>
    </ligand>
</feature>
<feature type="binding site" evidence="12">
    <location>
        <position position="146"/>
    </location>
    <ligand>
        <name>Ca(2+)</name>
        <dbReference type="ChEBI" id="CHEBI:29108"/>
        <label>2</label>
    </ligand>
</feature>
<keyword evidence="4 7" id="KW-0547">Nucleotide-binding</keyword>
<dbReference type="InterPro" id="IPR015947">
    <property type="entry name" value="PUA-like_sf"/>
</dbReference>
<dbReference type="InterPro" id="IPR014729">
    <property type="entry name" value="Rossmann-like_a/b/a_fold"/>
</dbReference>
<evidence type="ECO:0000256" key="6">
    <source>
        <dbReference type="ARBA" id="ARBA00037980"/>
    </source>
</evidence>